<dbReference type="AlphaFoldDB" id="A0AAV7KJK7"/>
<keyword evidence="2" id="KW-0472">Membrane</keyword>
<evidence type="ECO:0000313" key="3">
    <source>
        <dbReference type="EMBL" id="KAI6660983.1"/>
    </source>
</evidence>
<feature type="transmembrane region" description="Helical" evidence="2">
    <location>
        <begin position="7"/>
        <end position="24"/>
    </location>
</feature>
<protein>
    <submittedName>
        <fullName evidence="3">Uncharacterized protein</fullName>
    </submittedName>
</protein>
<dbReference type="Proteomes" id="UP001165289">
    <property type="component" value="Unassembled WGS sequence"/>
</dbReference>
<reference evidence="3 4" key="1">
    <citation type="journal article" date="2023" name="BMC Biol.">
        <title>The compact genome of the sponge Oopsacas minuta (Hexactinellida) is lacking key metazoan core genes.</title>
        <authorList>
            <person name="Santini S."/>
            <person name="Schenkelaars Q."/>
            <person name="Jourda C."/>
            <person name="Duchesne M."/>
            <person name="Belahbib H."/>
            <person name="Rocher C."/>
            <person name="Selva M."/>
            <person name="Riesgo A."/>
            <person name="Vervoort M."/>
            <person name="Leys S.P."/>
            <person name="Kodjabachian L."/>
            <person name="Le Bivic A."/>
            <person name="Borchiellini C."/>
            <person name="Claverie J.M."/>
            <person name="Renard E."/>
        </authorList>
    </citation>
    <scope>NUCLEOTIDE SEQUENCE [LARGE SCALE GENOMIC DNA]</scope>
    <source>
        <strain evidence="3">SPO-2</strain>
    </source>
</reference>
<feature type="transmembrane region" description="Helical" evidence="2">
    <location>
        <begin position="460"/>
        <end position="490"/>
    </location>
</feature>
<comment type="caution">
    <text evidence="3">The sequence shown here is derived from an EMBL/GenBank/DDBJ whole genome shotgun (WGS) entry which is preliminary data.</text>
</comment>
<accession>A0AAV7KJK7</accession>
<evidence type="ECO:0000256" key="2">
    <source>
        <dbReference type="SAM" id="Phobius"/>
    </source>
</evidence>
<keyword evidence="2" id="KW-0812">Transmembrane</keyword>
<evidence type="ECO:0000313" key="4">
    <source>
        <dbReference type="Proteomes" id="UP001165289"/>
    </source>
</evidence>
<organism evidence="3 4">
    <name type="scientific">Oopsacas minuta</name>
    <dbReference type="NCBI Taxonomy" id="111878"/>
    <lineage>
        <taxon>Eukaryota</taxon>
        <taxon>Metazoa</taxon>
        <taxon>Porifera</taxon>
        <taxon>Hexactinellida</taxon>
        <taxon>Hexasterophora</taxon>
        <taxon>Lyssacinosida</taxon>
        <taxon>Leucopsacidae</taxon>
        <taxon>Oopsacas</taxon>
    </lineage>
</organism>
<feature type="region of interest" description="Disordered" evidence="1">
    <location>
        <begin position="429"/>
        <end position="450"/>
    </location>
</feature>
<dbReference type="EMBL" id="JAKMXF010000022">
    <property type="protein sequence ID" value="KAI6660983.1"/>
    <property type="molecule type" value="Genomic_DNA"/>
</dbReference>
<proteinExistence type="predicted"/>
<keyword evidence="4" id="KW-1185">Reference proteome</keyword>
<name>A0AAV7KJK7_9METZ</name>
<evidence type="ECO:0000256" key="1">
    <source>
        <dbReference type="SAM" id="MobiDB-lite"/>
    </source>
</evidence>
<gene>
    <name evidence="3" type="ORF">LOD99_13706</name>
</gene>
<sequence length="546" mass="60012">MTVFCLYYQLLIIIGCFLITPFGAPECNEALLEKVIKDNNLLRGFVLNNNGAPEANLASELPLIGSTNAWTLRYGGNELEYISPLFVLHEEAPGTPHFWLTGIGIQNGFQPGSSCGSPLLSDNSYITKLKVTTGSKMNMTEYVSIQAPYTDDIDPEGDPILNLKQLGLNNRGRLIKINFPPVAVDEIKLQIIETSQPSDPNVTNYVCLRVEFYGCRRDLANPDEPDINNGVLLQYIMPSTDALIDGYQHEDSNYTGVESMGLLSGGVGVLADGTLGDTPLLSPEEYFGWSVCGTPNPYIILLFNNKYLIVNLITRIWRGDIEDIGAMDNAFKVYDQNDTLLEFDGENVFNVSFLKIEFSYPTDSMLLLLSEVRIVTENKLDLVTGSNLTQLLVQISNNTNTITVTMANTTIVTMANTTTVTMANTTTTVTTTTSTNTQTPTPKPAASNATDDTPGSFGNIFVITTGVLSFIVIILLIIIVILAIVLICCFTSKMQKDETKFYNNNENNSNSYGLKRSDEHTMESIRSNDARVGGDNVELSESQVYL</sequence>
<keyword evidence="2" id="KW-1133">Transmembrane helix</keyword>
<feature type="region of interest" description="Disordered" evidence="1">
    <location>
        <begin position="501"/>
        <end position="520"/>
    </location>
</feature>
<dbReference type="Gene3D" id="2.60.120.1190">
    <property type="match status" value="1"/>
</dbReference>